<organism evidence="2 3">
    <name type="scientific">Adineta steineri</name>
    <dbReference type="NCBI Taxonomy" id="433720"/>
    <lineage>
        <taxon>Eukaryota</taxon>
        <taxon>Metazoa</taxon>
        <taxon>Spiralia</taxon>
        <taxon>Gnathifera</taxon>
        <taxon>Rotifera</taxon>
        <taxon>Eurotatoria</taxon>
        <taxon>Bdelloidea</taxon>
        <taxon>Adinetida</taxon>
        <taxon>Adinetidae</taxon>
        <taxon>Adineta</taxon>
    </lineage>
</organism>
<evidence type="ECO:0008006" key="4">
    <source>
        <dbReference type="Google" id="ProtNLM"/>
    </source>
</evidence>
<dbReference type="InterPro" id="IPR013517">
    <property type="entry name" value="FG-GAP"/>
</dbReference>
<evidence type="ECO:0000313" key="3">
    <source>
        <dbReference type="Proteomes" id="UP000663844"/>
    </source>
</evidence>
<dbReference type="PANTHER" id="PTHR46580">
    <property type="entry name" value="SENSOR KINASE-RELATED"/>
    <property type="match status" value="1"/>
</dbReference>
<accession>A0A818QXN9</accession>
<reference evidence="2" key="1">
    <citation type="submission" date="2021-02" db="EMBL/GenBank/DDBJ databases">
        <authorList>
            <person name="Nowell W R."/>
        </authorList>
    </citation>
    <scope>NUCLEOTIDE SEQUENCE</scope>
</reference>
<evidence type="ECO:0000313" key="2">
    <source>
        <dbReference type="EMBL" id="CAF3641377.1"/>
    </source>
</evidence>
<protein>
    <recommendedName>
        <fullName evidence="4">VCBS repeat-containing protein</fullName>
    </recommendedName>
</protein>
<proteinExistence type="predicted"/>
<dbReference type="Gene3D" id="2.130.10.130">
    <property type="entry name" value="Integrin alpha, N-terminal"/>
    <property type="match status" value="1"/>
</dbReference>
<feature type="non-terminal residue" evidence="2">
    <location>
        <position position="1"/>
    </location>
</feature>
<dbReference type="AlphaFoldDB" id="A0A818QXN9"/>
<sequence>VGYFDNDTYLDIVVVNYGTANMGIFLGHGNGSFKNQMTYSTGSGSGPYSLAVADFNNDTFLDVLVANYDGNNQGVFVGYGNGTFANFLVVATNYGSHPSSVVVGDFNNDKKPDFAVINNGTDSLDIYLQTC</sequence>
<dbReference type="EMBL" id="CAJOAZ010000412">
    <property type="protein sequence ID" value="CAF3641377.1"/>
    <property type="molecule type" value="Genomic_DNA"/>
</dbReference>
<evidence type="ECO:0000256" key="1">
    <source>
        <dbReference type="ARBA" id="ARBA00022729"/>
    </source>
</evidence>
<gene>
    <name evidence="2" type="ORF">OXD698_LOCUS8491</name>
</gene>
<keyword evidence="1" id="KW-0732">Signal</keyword>
<dbReference type="SUPFAM" id="SSF69318">
    <property type="entry name" value="Integrin alpha N-terminal domain"/>
    <property type="match status" value="1"/>
</dbReference>
<dbReference type="Proteomes" id="UP000663844">
    <property type="component" value="Unassembled WGS sequence"/>
</dbReference>
<comment type="caution">
    <text evidence="2">The sequence shown here is derived from an EMBL/GenBank/DDBJ whole genome shotgun (WGS) entry which is preliminary data.</text>
</comment>
<dbReference type="InterPro" id="IPR028994">
    <property type="entry name" value="Integrin_alpha_N"/>
</dbReference>
<name>A0A818QXN9_9BILA</name>
<dbReference type="Pfam" id="PF13517">
    <property type="entry name" value="FG-GAP_3"/>
    <property type="match status" value="1"/>
</dbReference>
<dbReference type="PANTHER" id="PTHR46580:SF4">
    <property type="entry name" value="ATP_GTP-BINDING PROTEIN"/>
    <property type="match status" value="1"/>
</dbReference>